<evidence type="ECO:0000313" key="3">
    <source>
        <dbReference type="Proteomes" id="UP001280897"/>
    </source>
</evidence>
<dbReference type="SUPFAM" id="SSF141530">
    <property type="entry name" value="PTSIIA/GutA-like"/>
    <property type="match status" value="1"/>
</dbReference>
<evidence type="ECO:0000313" key="2">
    <source>
        <dbReference type="EMBL" id="MDV2620647.1"/>
    </source>
</evidence>
<dbReference type="InterPro" id="IPR036665">
    <property type="entry name" value="PTS_IIA_glucitol/sorbitol_sf"/>
</dbReference>
<dbReference type="AlphaFoldDB" id="A0AAN5Y871"/>
<sequence>MISAKVKSIGPEAIAKQDRLAILFDETATPDLKKIAVVQEIEKDNDQQFNLKAGSQIVIGEQTYDVKFVGSLVNQNLQSIGHTTLVFKEVPEQPLASAIYLSPDVFPDFKVGETIQYK</sequence>
<gene>
    <name evidence="2" type="ORF">R0G89_02700</name>
</gene>
<dbReference type="GO" id="GO:0016301">
    <property type="term" value="F:kinase activity"/>
    <property type="evidence" value="ECO:0007669"/>
    <property type="project" value="TreeGrafter"/>
</dbReference>
<reference evidence="2" key="2">
    <citation type="submission" date="2023-10" db="EMBL/GenBank/DDBJ databases">
        <authorList>
            <person name="Khurajog B."/>
        </authorList>
    </citation>
    <scope>NUCLEOTIDE SEQUENCE</scope>
    <source>
        <strain evidence="2">BF9</strain>
    </source>
</reference>
<comment type="caution">
    <text evidence="1">Lacks conserved residue(s) required for the propagation of feature annotation.</text>
</comment>
<protein>
    <submittedName>
        <fullName evidence="2">PTS glucitol/sorbitol transporter subunit IIA</fullName>
    </submittedName>
</protein>
<dbReference type="Gene3D" id="2.40.33.40">
    <property type="entry name" value="Phosphotransferase system, glucitol/sorbitol-specific IIA component"/>
    <property type="match status" value="1"/>
</dbReference>
<dbReference type="KEGG" id="paci:A4V11_02920"/>
<organism evidence="2 3">
    <name type="scientific">Pediococcus acidilactici</name>
    <dbReference type="NCBI Taxonomy" id="1254"/>
    <lineage>
        <taxon>Bacteria</taxon>
        <taxon>Bacillati</taxon>
        <taxon>Bacillota</taxon>
        <taxon>Bacilli</taxon>
        <taxon>Lactobacillales</taxon>
        <taxon>Lactobacillaceae</taxon>
        <taxon>Pediococcus</taxon>
        <taxon>Pediococcus acidilactici group</taxon>
    </lineage>
</organism>
<dbReference type="InterPro" id="IPR004716">
    <property type="entry name" value="PTS_IIA_glucitol/sorbitol-sp"/>
</dbReference>
<accession>A0AAN5Y871</accession>
<dbReference type="PANTHER" id="PTHR40398:SF1">
    <property type="entry name" value="PTS SYSTEM GLUCITOL_SORBITOL-SPECIFIC EIIA COMPONENT"/>
    <property type="match status" value="1"/>
</dbReference>
<dbReference type="EMBL" id="JAWJAV010000001">
    <property type="protein sequence ID" value="MDV2620647.1"/>
    <property type="molecule type" value="Genomic_DNA"/>
</dbReference>
<proteinExistence type="predicted"/>
<dbReference type="GO" id="GO:0008982">
    <property type="term" value="F:protein-N(PI)-phosphohistidine-sugar phosphotransferase activity"/>
    <property type="evidence" value="ECO:0007669"/>
    <property type="project" value="InterPro"/>
</dbReference>
<comment type="caution">
    <text evidence="2">The sequence shown here is derived from an EMBL/GenBank/DDBJ whole genome shotgun (WGS) entry which is preliminary data.</text>
</comment>
<name>A0AAN5Y871_PEDAC</name>
<evidence type="ECO:0000256" key="1">
    <source>
        <dbReference type="PROSITE-ProRule" id="PRU00420"/>
    </source>
</evidence>
<dbReference type="Proteomes" id="UP001280897">
    <property type="component" value="Unassembled WGS sequence"/>
</dbReference>
<dbReference type="PANTHER" id="PTHR40398">
    <property type="entry name" value="PTS SYSTEM GLUCITOL/SORBITOL-SPECIFIC EIIA COMPONENT"/>
    <property type="match status" value="1"/>
</dbReference>
<reference evidence="2" key="1">
    <citation type="journal article" date="2023" name="PeerJ">
        <title>Selection and evaluation of lactic acid bacteria from chicken feces in Thailand as potential probiotics.</title>
        <authorList>
            <person name="Khurajog B."/>
            <person name="Disastra Y."/>
            <person name="Lawwyne L.D."/>
            <person name="Sirichokchatchawan W."/>
            <person name="Niyomtham W."/>
            <person name="Yindee J."/>
            <person name="Hampson D.J."/>
            <person name="Prapasarakul N."/>
        </authorList>
    </citation>
    <scope>NUCLEOTIDE SEQUENCE</scope>
    <source>
        <strain evidence="2">BF9</strain>
    </source>
</reference>
<dbReference type="GO" id="GO:0009401">
    <property type="term" value="P:phosphoenolpyruvate-dependent sugar phosphotransferase system"/>
    <property type="evidence" value="ECO:0007669"/>
    <property type="project" value="InterPro"/>
</dbReference>
<dbReference type="GO" id="GO:0005737">
    <property type="term" value="C:cytoplasm"/>
    <property type="evidence" value="ECO:0007669"/>
    <property type="project" value="InterPro"/>
</dbReference>
<dbReference type="PROSITE" id="PS51097">
    <property type="entry name" value="PTS_EIIA_TYPE_5"/>
    <property type="match status" value="1"/>
</dbReference>
<dbReference type="Pfam" id="PF03829">
    <property type="entry name" value="PTSIIA_gutA"/>
    <property type="match status" value="1"/>
</dbReference>
<dbReference type="GeneID" id="57366143"/>
<dbReference type="RefSeq" id="WP_002830528.1">
    <property type="nucleotide sequence ID" value="NZ_BMWN01000001.1"/>
</dbReference>